<feature type="domain" description="Exocyst complex component Sec10-like alpha-helical bundle" evidence="6">
    <location>
        <begin position="503"/>
        <end position="830"/>
    </location>
</feature>
<accession>A0ABP0V2E6</accession>
<dbReference type="EMBL" id="OZ019900">
    <property type="protein sequence ID" value="CAK9233430.1"/>
    <property type="molecule type" value="Genomic_DNA"/>
</dbReference>
<dbReference type="InterPro" id="IPR009976">
    <property type="entry name" value="Sec10-like"/>
</dbReference>
<protein>
    <recommendedName>
        <fullName evidence="10">Exocyst complex component Sec10</fullName>
    </recommendedName>
</protein>
<evidence type="ECO:0000256" key="3">
    <source>
        <dbReference type="ARBA" id="ARBA00022483"/>
    </source>
</evidence>
<proteinExistence type="inferred from homology"/>
<reference evidence="8" key="1">
    <citation type="submission" date="2024-02" db="EMBL/GenBank/DDBJ databases">
        <authorList>
            <consortium name="ELIXIR-Norway"/>
            <consortium name="Elixir Norway"/>
        </authorList>
    </citation>
    <scope>NUCLEOTIDE SEQUENCE</scope>
</reference>
<dbReference type="PANTHER" id="PTHR12100">
    <property type="entry name" value="SEC10"/>
    <property type="match status" value="1"/>
</dbReference>
<organism evidence="8 9">
    <name type="scientific">Sphagnum troendelagicum</name>
    <dbReference type="NCBI Taxonomy" id="128251"/>
    <lineage>
        <taxon>Eukaryota</taxon>
        <taxon>Viridiplantae</taxon>
        <taxon>Streptophyta</taxon>
        <taxon>Embryophyta</taxon>
        <taxon>Bryophyta</taxon>
        <taxon>Sphagnophytina</taxon>
        <taxon>Sphagnopsida</taxon>
        <taxon>Sphagnales</taxon>
        <taxon>Sphagnaceae</taxon>
        <taxon>Sphagnum</taxon>
    </lineage>
</organism>
<keyword evidence="2" id="KW-0813">Transport</keyword>
<evidence type="ECO:0000313" key="9">
    <source>
        <dbReference type="Proteomes" id="UP001497512"/>
    </source>
</evidence>
<evidence type="ECO:0000256" key="2">
    <source>
        <dbReference type="ARBA" id="ARBA00022448"/>
    </source>
</evidence>
<evidence type="ECO:0008006" key="10">
    <source>
        <dbReference type="Google" id="ProtNLM"/>
    </source>
</evidence>
<dbReference type="InterPro" id="IPR048625">
    <property type="entry name" value="Sec10_N"/>
</dbReference>
<gene>
    <name evidence="8" type="ORF">CSSPTR1EN2_LOCUS21482</name>
</gene>
<keyword evidence="3" id="KW-0268">Exocytosis</keyword>
<evidence type="ECO:0000256" key="4">
    <source>
        <dbReference type="ARBA" id="ARBA00023054"/>
    </source>
</evidence>
<evidence type="ECO:0000256" key="5">
    <source>
        <dbReference type="SAM" id="MobiDB-lite"/>
    </source>
</evidence>
<dbReference type="InterPro" id="IPR048627">
    <property type="entry name" value="Sec10_HB"/>
</dbReference>
<dbReference type="Proteomes" id="UP001497512">
    <property type="component" value="Chromosome 8"/>
</dbReference>
<evidence type="ECO:0000313" key="8">
    <source>
        <dbReference type="EMBL" id="CAK9233430.1"/>
    </source>
</evidence>
<comment type="similarity">
    <text evidence="1">Belongs to the SEC10 family.</text>
</comment>
<evidence type="ECO:0000256" key="1">
    <source>
        <dbReference type="ARBA" id="ARBA00006572"/>
    </source>
</evidence>
<keyword evidence="9" id="KW-1185">Reference proteome</keyword>
<feature type="domain" description="Exocyst complex component Sec10 N-terminal" evidence="7">
    <location>
        <begin position="103"/>
        <end position="210"/>
    </location>
</feature>
<sequence>MPEGEIGIRVSKSGASKNSSVVGDLPPLDLENFKGEFSFDDFFKDLAADALPLFQDDNPKSSDNGQGTFPNGDLQENGVKGGGKLVGVPFVEAEALLPVCRDTRKELVELCYQVDARLETLKEDVEDYDVKHETKFIELEKGVERLFESFSRLDSRISGVGQTAARIGDHLQNADAQRQVASQTIDLIKYLMEFNASPGDLMELSSLFSDDARVAEAAAVAQKLRLIAEEGIGSLGAGMGQIKSSSNASPGLEVAVSNLQDYCNELENRLLSRFDVASQKRELSTMAECAKILSQFNRGMSAMHRYVASRPMFMDLEIMNMDARTVRGVDTVQGAPPNLMKGLSTLYKEIIETVRKEAATVAAVFPSPDAVMAILVQRVLEQRVVAVLDKLLPKPSLTNPPPMEEGGYQQYLRTLAGAYEKTQELAKELHGLGCGDLDVEGLAESLFSSHREDYPEIEQASLSQLFQHKIAELKSGVAQPADAAFLPATARANSRNGSMFAYATISVTVVGEFVHWNEEAVARCNLLTSQAAPLATNVRAVFLCLLDQVSLYTTEGLERAKDALNEAAQQRNLYSIGSTVSRRVAAAAATAAEAAAAAGERSVRGFMVAVQRATSNVALVQQHFVNTVARLLLPVDGAHAACCEEMATAMANAEGAALKGLQMCIDTIMAEVERLLAAEQKATDFKPSEDGNPPDHRPTNACTKVTAYLEHMLEAVYGALEGLNKQAFMTELGNRLYKALLVHWQRFTFSASGGLRLKRDVSEYAEFVRSFKAPAVDEKFELLGTLVNVFIVAPESLPTLVDGSLKQARAEAVRFIELREDYKSAKIASRFSSLAH</sequence>
<evidence type="ECO:0000259" key="7">
    <source>
        <dbReference type="Pfam" id="PF20667"/>
    </source>
</evidence>
<evidence type="ECO:0000259" key="6">
    <source>
        <dbReference type="Pfam" id="PF07393"/>
    </source>
</evidence>
<feature type="domain" description="Exocyst complex component Sec10-like alpha-helical bundle" evidence="6">
    <location>
        <begin position="216"/>
        <end position="475"/>
    </location>
</feature>
<name>A0ABP0V2E6_9BRYO</name>
<dbReference type="Pfam" id="PF20667">
    <property type="entry name" value="Sec10_N"/>
    <property type="match status" value="1"/>
</dbReference>
<keyword evidence="4" id="KW-0175">Coiled coil</keyword>
<dbReference type="Pfam" id="PF07393">
    <property type="entry name" value="Sec10_HB"/>
    <property type="match status" value="2"/>
</dbReference>
<dbReference type="PANTHER" id="PTHR12100:SF0">
    <property type="entry name" value="EXOCYST COMPLEX COMPONENT 5"/>
    <property type="match status" value="1"/>
</dbReference>
<feature type="region of interest" description="Disordered" evidence="5">
    <location>
        <begin position="1"/>
        <end position="24"/>
    </location>
</feature>
<feature type="region of interest" description="Disordered" evidence="5">
    <location>
        <begin position="54"/>
        <end position="80"/>
    </location>
</feature>